<organism evidence="3">
    <name type="scientific">Chaetoceros debilis</name>
    <dbReference type="NCBI Taxonomy" id="122233"/>
    <lineage>
        <taxon>Eukaryota</taxon>
        <taxon>Sar</taxon>
        <taxon>Stramenopiles</taxon>
        <taxon>Ochrophyta</taxon>
        <taxon>Bacillariophyta</taxon>
        <taxon>Coscinodiscophyceae</taxon>
        <taxon>Chaetocerotophycidae</taxon>
        <taxon>Chaetocerotales</taxon>
        <taxon>Chaetocerotaceae</taxon>
        <taxon>Chaetoceros</taxon>
    </lineage>
</organism>
<reference evidence="3" key="1">
    <citation type="submission" date="2021-01" db="EMBL/GenBank/DDBJ databases">
        <authorList>
            <person name="Corre E."/>
            <person name="Pelletier E."/>
            <person name="Niang G."/>
            <person name="Scheremetjew M."/>
            <person name="Finn R."/>
            <person name="Kale V."/>
            <person name="Holt S."/>
            <person name="Cochrane G."/>
            <person name="Meng A."/>
            <person name="Brown T."/>
            <person name="Cohen L."/>
        </authorList>
    </citation>
    <scope>NUCLEOTIDE SEQUENCE</scope>
    <source>
        <strain evidence="3">MM31A-1</strain>
    </source>
</reference>
<dbReference type="InterPro" id="IPR015915">
    <property type="entry name" value="Kelch-typ_b-propeller"/>
</dbReference>
<dbReference type="AlphaFoldDB" id="A0A7S3V768"/>
<dbReference type="Gene3D" id="2.120.10.80">
    <property type="entry name" value="Kelch-type beta propeller"/>
    <property type="match status" value="1"/>
</dbReference>
<protein>
    <submittedName>
        <fullName evidence="3">Uncharacterized protein</fullName>
    </submittedName>
</protein>
<proteinExistence type="predicted"/>
<gene>
    <name evidence="3" type="ORF">CDEB00056_LOCUS6717</name>
</gene>
<keyword evidence="2" id="KW-0732">Signal</keyword>
<feature type="compositionally biased region" description="Low complexity" evidence="1">
    <location>
        <begin position="416"/>
        <end position="425"/>
    </location>
</feature>
<dbReference type="EMBL" id="HBIO01008774">
    <property type="protein sequence ID" value="CAE0461876.1"/>
    <property type="molecule type" value="Transcribed_RNA"/>
</dbReference>
<evidence type="ECO:0000313" key="3">
    <source>
        <dbReference type="EMBL" id="CAE0461876.1"/>
    </source>
</evidence>
<dbReference type="SUPFAM" id="SSF82171">
    <property type="entry name" value="DPP6 N-terminal domain-like"/>
    <property type="match status" value="1"/>
</dbReference>
<name>A0A7S3V768_9STRA</name>
<feature type="compositionally biased region" description="Basic residues" evidence="1">
    <location>
        <begin position="464"/>
        <end position="481"/>
    </location>
</feature>
<feature type="chain" id="PRO_5030823138" evidence="2">
    <location>
        <begin position="23"/>
        <end position="481"/>
    </location>
</feature>
<feature type="region of interest" description="Disordered" evidence="1">
    <location>
        <begin position="399"/>
        <end position="481"/>
    </location>
</feature>
<evidence type="ECO:0000256" key="2">
    <source>
        <dbReference type="SAM" id="SignalP"/>
    </source>
</evidence>
<evidence type="ECO:0000256" key="1">
    <source>
        <dbReference type="SAM" id="MobiDB-lite"/>
    </source>
</evidence>
<sequence>MKISHGALSLLSFLTSSTYTTAKKANTLGVSSYSSNSNKNLIAPSWQIRGGILEPRDETIAVVNEFCFEDCSLKLSKSMSLSQDGLVLAIGYEIRDDYRYYYTRTGVVEVYEYSFPQQKWIASGSIISNKGSRTSLSADGNILVTGQYERGVGTGMSGAGAVYVFQYDIVTQDWKPMGEILNLLDNPKDASLWHFGYSVATSGNGQMIAIGHPGKGDSDYYTGSGYYDPYSKGRIHIYCHNGDTTWTKVGAEIEGTVEGEQLGMIVSLSEDGSVVAMASYSRIEVYQLNDQDEWSQLGADIESGPASMSLSNNGRYIAAQRVVYKYSSSNDEWTVLLENSTWISGSDQKVLSIVDDGEEIYFKHQGASASSYGPTTFGPTIVARNKEGNGIQTESYSIIVDTPSPTPEVQKPSPTPLRAPTLTPLGKGNGYKTKGSKTKNSRSKGSKSEKSHSLKSNKQSKELKSHKHSSYSKKSGKKLAK</sequence>
<accession>A0A7S3V768</accession>
<feature type="compositionally biased region" description="Basic residues" evidence="1">
    <location>
        <begin position="434"/>
        <end position="445"/>
    </location>
</feature>
<feature type="signal peptide" evidence="2">
    <location>
        <begin position="1"/>
        <end position="22"/>
    </location>
</feature>